<evidence type="ECO:0000313" key="4">
    <source>
        <dbReference type="Proteomes" id="UP001218188"/>
    </source>
</evidence>
<evidence type="ECO:0000259" key="2">
    <source>
        <dbReference type="Pfam" id="PF10645"/>
    </source>
</evidence>
<evidence type="ECO:0000256" key="1">
    <source>
        <dbReference type="SAM" id="SignalP"/>
    </source>
</evidence>
<accession>A0AAD6X5T8</accession>
<reference evidence="3" key="1">
    <citation type="submission" date="2023-03" db="EMBL/GenBank/DDBJ databases">
        <title>Massive genome expansion in bonnet fungi (Mycena s.s.) driven by repeated elements and novel gene families across ecological guilds.</title>
        <authorList>
            <consortium name="Lawrence Berkeley National Laboratory"/>
            <person name="Harder C.B."/>
            <person name="Miyauchi S."/>
            <person name="Viragh M."/>
            <person name="Kuo A."/>
            <person name="Thoen E."/>
            <person name="Andreopoulos B."/>
            <person name="Lu D."/>
            <person name="Skrede I."/>
            <person name="Drula E."/>
            <person name="Henrissat B."/>
            <person name="Morin E."/>
            <person name="Kohler A."/>
            <person name="Barry K."/>
            <person name="LaButti K."/>
            <person name="Morin E."/>
            <person name="Salamov A."/>
            <person name="Lipzen A."/>
            <person name="Mereny Z."/>
            <person name="Hegedus B."/>
            <person name="Baldrian P."/>
            <person name="Stursova M."/>
            <person name="Weitz H."/>
            <person name="Taylor A."/>
            <person name="Grigoriev I.V."/>
            <person name="Nagy L.G."/>
            <person name="Martin F."/>
            <person name="Kauserud H."/>
        </authorList>
    </citation>
    <scope>NUCLEOTIDE SEQUENCE</scope>
    <source>
        <strain evidence="3">CBHHK200</strain>
    </source>
</reference>
<keyword evidence="1" id="KW-0732">Signal</keyword>
<feature type="signal peptide" evidence="1">
    <location>
        <begin position="1"/>
        <end position="19"/>
    </location>
</feature>
<proteinExistence type="predicted"/>
<dbReference type="InterPro" id="IPR018909">
    <property type="entry name" value="Eng1_septum"/>
</dbReference>
<gene>
    <name evidence="3" type="ORF">C8F04DRAFT_1396119</name>
</gene>
<keyword evidence="4" id="KW-1185">Reference proteome</keyword>
<dbReference type="Pfam" id="PF10645">
    <property type="entry name" value="Carb_bind"/>
    <property type="match status" value="1"/>
</dbReference>
<protein>
    <submittedName>
        <fullName evidence="3">Carbohydrate binding-domain-containing protein</fullName>
    </submittedName>
</protein>
<dbReference type="EMBL" id="JARJCM010000066">
    <property type="protein sequence ID" value="KAJ7033234.1"/>
    <property type="molecule type" value="Genomic_DNA"/>
</dbReference>
<feature type="domain" description="Endo-1,3(4)-beta-glucanase 1 carbohydrate binding" evidence="2">
    <location>
        <begin position="23"/>
        <end position="69"/>
    </location>
</feature>
<comment type="caution">
    <text evidence="3">The sequence shown here is derived from an EMBL/GenBank/DDBJ whole genome shotgun (WGS) entry which is preliminary data.</text>
</comment>
<dbReference type="Proteomes" id="UP001218188">
    <property type="component" value="Unassembled WGS sequence"/>
</dbReference>
<organism evidence="3 4">
    <name type="scientific">Mycena alexandri</name>
    <dbReference type="NCBI Taxonomy" id="1745969"/>
    <lineage>
        <taxon>Eukaryota</taxon>
        <taxon>Fungi</taxon>
        <taxon>Dikarya</taxon>
        <taxon>Basidiomycota</taxon>
        <taxon>Agaricomycotina</taxon>
        <taxon>Agaricomycetes</taxon>
        <taxon>Agaricomycetidae</taxon>
        <taxon>Agaricales</taxon>
        <taxon>Marasmiineae</taxon>
        <taxon>Mycenaceae</taxon>
        <taxon>Mycena</taxon>
    </lineage>
</organism>
<sequence length="155" mass="16505">MVHLLFLVLTAIFASIVAADLESCGNAKYDPTQYTCYNNTLLCPIVNGDKYLACGSDCYSATQYTCFNGNFLCPLLANGIATQRCGNACYDPLHYSCANGQLTPIPSCISDFGVNEVCTNQGCFLLPCCPGLISVADHCRDPCQLVPGSCPMSAS</sequence>
<dbReference type="GO" id="GO:0030246">
    <property type="term" value="F:carbohydrate binding"/>
    <property type="evidence" value="ECO:0007669"/>
    <property type="project" value="InterPro"/>
</dbReference>
<name>A0AAD6X5T8_9AGAR</name>
<dbReference type="AlphaFoldDB" id="A0AAD6X5T8"/>
<feature type="chain" id="PRO_5042092475" evidence="1">
    <location>
        <begin position="20"/>
        <end position="155"/>
    </location>
</feature>
<evidence type="ECO:0000313" key="3">
    <source>
        <dbReference type="EMBL" id="KAJ7033234.1"/>
    </source>
</evidence>